<feature type="region of interest" description="Disordered" evidence="1">
    <location>
        <begin position="284"/>
        <end position="303"/>
    </location>
</feature>
<feature type="compositionally biased region" description="Polar residues" evidence="1">
    <location>
        <begin position="378"/>
        <end position="416"/>
    </location>
</feature>
<dbReference type="SUPFAM" id="SSF50729">
    <property type="entry name" value="PH domain-like"/>
    <property type="match status" value="1"/>
</dbReference>
<reference evidence="2" key="1">
    <citation type="submission" date="2022-03" db="EMBL/GenBank/DDBJ databases">
        <authorList>
            <person name="Martin C."/>
        </authorList>
    </citation>
    <scope>NUCLEOTIDE SEQUENCE</scope>
</reference>
<accession>A0A8S4Q7Y2</accession>
<feature type="compositionally biased region" description="Polar residues" evidence="1">
    <location>
        <begin position="444"/>
        <end position="455"/>
    </location>
</feature>
<feature type="compositionally biased region" description="Polar residues" evidence="1">
    <location>
        <begin position="330"/>
        <end position="340"/>
    </location>
</feature>
<proteinExistence type="predicted"/>
<feature type="region of interest" description="Disordered" evidence="1">
    <location>
        <begin position="308"/>
        <end position="563"/>
    </location>
</feature>
<gene>
    <name evidence="2" type="ORF">OFUS_LOCUS25343</name>
</gene>
<keyword evidence="3" id="KW-1185">Reference proteome</keyword>
<evidence type="ECO:0000313" key="2">
    <source>
        <dbReference type="EMBL" id="CAH1801562.1"/>
    </source>
</evidence>
<feature type="compositionally biased region" description="Low complexity" evidence="1">
    <location>
        <begin position="477"/>
        <end position="487"/>
    </location>
</feature>
<dbReference type="EMBL" id="CAIIXF020000012">
    <property type="protein sequence ID" value="CAH1801562.1"/>
    <property type="molecule type" value="Genomic_DNA"/>
</dbReference>
<feature type="region of interest" description="Disordered" evidence="1">
    <location>
        <begin position="172"/>
        <end position="223"/>
    </location>
</feature>
<evidence type="ECO:0000256" key="1">
    <source>
        <dbReference type="SAM" id="MobiDB-lite"/>
    </source>
</evidence>
<comment type="caution">
    <text evidence="2">The sequence shown here is derived from an EMBL/GenBank/DDBJ whole genome shotgun (WGS) entry which is preliminary data.</text>
</comment>
<organism evidence="2 3">
    <name type="scientific">Owenia fusiformis</name>
    <name type="common">Polychaete worm</name>
    <dbReference type="NCBI Taxonomy" id="6347"/>
    <lineage>
        <taxon>Eukaryota</taxon>
        <taxon>Metazoa</taxon>
        <taxon>Spiralia</taxon>
        <taxon>Lophotrochozoa</taxon>
        <taxon>Annelida</taxon>
        <taxon>Polychaeta</taxon>
        <taxon>Sedentaria</taxon>
        <taxon>Canalipalpata</taxon>
        <taxon>Sabellida</taxon>
        <taxon>Oweniida</taxon>
        <taxon>Oweniidae</taxon>
        <taxon>Owenia</taxon>
    </lineage>
</organism>
<dbReference type="AlphaFoldDB" id="A0A8S4Q7Y2"/>
<name>A0A8S4Q7Y2_OWEFU</name>
<feature type="compositionally biased region" description="Basic and acidic residues" evidence="1">
    <location>
        <begin position="492"/>
        <end position="512"/>
    </location>
</feature>
<dbReference type="Proteomes" id="UP000749559">
    <property type="component" value="Unassembled WGS sequence"/>
</dbReference>
<feature type="compositionally biased region" description="Basic and acidic residues" evidence="1">
    <location>
        <begin position="342"/>
        <end position="361"/>
    </location>
</feature>
<dbReference type="OrthoDB" id="9994380at2759"/>
<dbReference type="PANTHER" id="PTHR41148">
    <property type="entry name" value="LP09875P"/>
    <property type="match status" value="1"/>
</dbReference>
<dbReference type="PANTHER" id="PTHR41148:SF1">
    <property type="entry name" value="LP09875P"/>
    <property type="match status" value="1"/>
</dbReference>
<sequence>MAFSAGKGHKYYVWYMGWKECRSLRGQDDIIPVAKALVSRRSTNDVPTLTLEFAKKELKITQEKEKRKGKIEKIKYPSIPTKDITFSCKVYDDVVGCVYLGFNPKTQCAVHVHVYRFDSGATADSFLRDTRAIFESSANRERLRKVEEELLASGQIDATRLRRREQASVPIVPKSYMENEPLSRGEYRREIRHSRQSSGSNEDQDRRSDSIGGETEQYPDEKDLAFLSVNDELRAKLKLDTAPILLPPKDYDTVRRKHGDLEGIEERKSQQKPIVGDRGALFSEDYPQRSNQQHAYAGNIKFTSPKLAIKKRDSFESGQDSGIGGPNEIPSPSSDHSNQGFPDRDLGQEIRYDDNEKEPDLKMVTPVWKKPDMYRYPTAQSSLQATTGAHVQDETPASPSRRGSQGSSVHSAQGSHYSGGKPASRNASFKSDTSGEYVRHGYSTPRNAPARNSATFGVGDPATGGNIQVNNSKRRSSNSSGHSGENSITHYSNHDNNERPHNRSLSEQHDYRYVQTKASAEMPDQRYLVAKDRRSATGEKPDPRYLEPNRKHSSDAGIYSYYK</sequence>
<evidence type="ECO:0000313" key="3">
    <source>
        <dbReference type="Proteomes" id="UP000749559"/>
    </source>
</evidence>
<protein>
    <submittedName>
        <fullName evidence="2">Uncharacterized protein</fullName>
    </submittedName>
</protein>
<feature type="compositionally biased region" description="Basic and acidic residues" evidence="1">
    <location>
        <begin position="529"/>
        <end position="554"/>
    </location>
</feature>
<feature type="compositionally biased region" description="Polar residues" evidence="1">
    <location>
        <begin position="425"/>
        <end position="434"/>
    </location>
</feature>